<feature type="domain" description="Flagellin C-terminal" evidence="6">
    <location>
        <begin position="173"/>
        <end position="242"/>
    </location>
</feature>
<dbReference type="HOGENOM" id="CLU_011142_2_1_9"/>
<comment type="similarity">
    <text evidence="1 4">Belongs to the bacterial flagellin family.</text>
</comment>
<evidence type="ECO:0000259" key="5">
    <source>
        <dbReference type="Pfam" id="PF00669"/>
    </source>
</evidence>
<evidence type="ECO:0000313" key="8">
    <source>
        <dbReference type="Proteomes" id="UP000012589"/>
    </source>
</evidence>
<dbReference type="SUPFAM" id="SSF64518">
    <property type="entry name" value="Phase 1 flagellin"/>
    <property type="match status" value="1"/>
</dbReference>
<protein>
    <recommendedName>
        <fullName evidence="2 4">Flagellin</fullName>
    </recommendedName>
</protein>
<dbReference type="GO" id="GO:0009288">
    <property type="term" value="C:bacterial-type flagellum"/>
    <property type="evidence" value="ECO:0007669"/>
    <property type="project" value="UniProtKB-SubCell"/>
</dbReference>
<dbReference type="InterPro" id="IPR046358">
    <property type="entry name" value="Flagellin_C"/>
</dbReference>
<gene>
    <name evidence="7" type="ORF">C823_01172</name>
</gene>
<evidence type="ECO:0000256" key="2">
    <source>
        <dbReference type="ARBA" id="ARBA00020110"/>
    </source>
</evidence>
<evidence type="ECO:0000256" key="4">
    <source>
        <dbReference type="RuleBase" id="RU362073"/>
    </source>
</evidence>
<proteinExistence type="inferred from homology"/>
<dbReference type="InterPro" id="IPR001029">
    <property type="entry name" value="Flagellin_N"/>
</dbReference>
<dbReference type="STRING" id="1235802.C823_01172"/>
<keyword evidence="3 4" id="KW-0975">Bacterial flagellum</keyword>
<organism evidence="7 8">
    <name type="scientific">Eubacterium plexicaudatum ASF492</name>
    <dbReference type="NCBI Taxonomy" id="1235802"/>
    <lineage>
        <taxon>Bacteria</taxon>
        <taxon>Bacillati</taxon>
        <taxon>Bacillota</taxon>
        <taxon>Clostridia</taxon>
        <taxon>Eubacteriales</taxon>
        <taxon>Eubacteriaceae</taxon>
        <taxon>Eubacterium</taxon>
    </lineage>
</organism>
<evidence type="ECO:0000256" key="3">
    <source>
        <dbReference type="ARBA" id="ARBA00023143"/>
    </source>
</evidence>
<dbReference type="PANTHER" id="PTHR42792:SF2">
    <property type="entry name" value="FLAGELLIN"/>
    <property type="match status" value="1"/>
</dbReference>
<dbReference type="Pfam" id="PF00669">
    <property type="entry name" value="Flagellin_N"/>
    <property type="match status" value="1"/>
</dbReference>
<reference evidence="7 8" key="1">
    <citation type="journal article" date="2014" name="Genome Announc.">
        <title>Draft genome sequences of the altered schaedler flora, a defined bacterial community from gnotobiotic mice.</title>
        <authorList>
            <person name="Wannemuehler M.J."/>
            <person name="Overstreet A.M."/>
            <person name="Ward D.V."/>
            <person name="Phillips G.J."/>
        </authorList>
    </citation>
    <scope>NUCLEOTIDE SEQUENCE [LARGE SCALE GENOMIC DNA]</scope>
    <source>
        <strain evidence="7 8">ASF492</strain>
    </source>
</reference>
<comment type="subcellular location">
    <subcellularLocation>
        <location evidence="4">Secreted</location>
    </subcellularLocation>
    <subcellularLocation>
        <location evidence="4">Bacterial flagellum</location>
    </subcellularLocation>
</comment>
<comment type="caution">
    <text evidence="7">The sequence shown here is derived from an EMBL/GenBank/DDBJ whole genome shotgun (WGS) entry which is preliminary data.</text>
</comment>
<evidence type="ECO:0000313" key="7">
    <source>
        <dbReference type="EMBL" id="EMZ33891.1"/>
    </source>
</evidence>
<dbReference type="Pfam" id="PF00700">
    <property type="entry name" value="Flagellin_C"/>
    <property type="match status" value="1"/>
</dbReference>
<dbReference type="Proteomes" id="UP000012589">
    <property type="component" value="Unassembled WGS sequence"/>
</dbReference>
<keyword evidence="4" id="KW-0964">Secreted</keyword>
<dbReference type="InterPro" id="IPR001492">
    <property type="entry name" value="Flagellin"/>
</dbReference>
<dbReference type="GO" id="GO:0005198">
    <property type="term" value="F:structural molecule activity"/>
    <property type="evidence" value="ECO:0007669"/>
    <property type="project" value="UniProtKB-UniRule"/>
</dbReference>
<dbReference type="OrthoDB" id="9781172at2"/>
<evidence type="ECO:0000256" key="1">
    <source>
        <dbReference type="ARBA" id="ARBA00005709"/>
    </source>
</evidence>
<dbReference type="PRINTS" id="PR00207">
    <property type="entry name" value="FLAGELLIN"/>
</dbReference>
<dbReference type="eggNOG" id="COG1344">
    <property type="taxonomic scope" value="Bacteria"/>
</dbReference>
<sequence length="260" mass="28347">MSGISGISSVSSYYNPYSQIASGNKLPSAANGAAELTIAEKQDSQVRGYNAGTNNLQSGKDVLNITDAALGGVSDYLQRIRELALQASNTATVTDSDRRNIQKEVDQLKQGIQDIASQTQYNTLNLLDGSQSKGMQIASDSNGNSVTINNSVNSTLDALGIADFDVTKNFDLSKIDDALEKVNDQRSQAGAQSNRLDHAINYNSYASFNTLAARSRLTDTDYPTAISDLKKQQTLQTYAFMMQKKKMEAEARKMQNFWIN</sequence>
<keyword evidence="8" id="KW-1185">Reference proteome</keyword>
<accession>N2B0H7</accession>
<dbReference type="PANTHER" id="PTHR42792">
    <property type="entry name" value="FLAGELLIN"/>
    <property type="match status" value="1"/>
</dbReference>
<dbReference type="Gene3D" id="1.20.1330.10">
    <property type="entry name" value="f41 fragment of flagellin, N-terminal domain"/>
    <property type="match status" value="1"/>
</dbReference>
<dbReference type="AlphaFoldDB" id="N2B0H7"/>
<dbReference type="GO" id="GO:0005576">
    <property type="term" value="C:extracellular region"/>
    <property type="evidence" value="ECO:0007669"/>
    <property type="project" value="UniProtKB-SubCell"/>
</dbReference>
<dbReference type="PATRIC" id="fig|1235802.3.peg.1255"/>
<comment type="function">
    <text evidence="4">Flagellin is the subunit protein which polymerizes to form the filaments of bacterial flagella.</text>
</comment>
<dbReference type="EMBL" id="AQFT01000038">
    <property type="protein sequence ID" value="EMZ33891.1"/>
    <property type="molecule type" value="Genomic_DNA"/>
</dbReference>
<evidence type="ECO:0000259" key="6">
    <source>
        <dbReference type="Pfam" id="PF00700"/>
    </source>
</evidence>
<name>N2B0H7_9FIRM</name>
<feature type="domain" description="Flagellin N-terminal" evidence="5">
    <location>
        <begin position="18"/>
        <end position="131"/>
    </location>
</feature>